<dbReference type="GO" id="GO:0003677">
    <property type="term" value="F:DNA binding"/>
    <property type="evidence" value="ECO:0007669"/>
    <property type="project" value="UniProtKB-KW"/>
</dbReference>
<comment type="caution">
    <text evidence="11">The sequence shown here is derived from an EMBL/GenBank/DDBJ whole genome shotgun (WGS) entry which is preliminary data.</text>
</comment>
<dbReference type="InterPro" id="IPR018117">
    <property type="entry name" value="C5_DNA_meth_AS"/>
</dbReference>
<dbReference type="Proteomes" id="UP000237631">
    <property type="component" value="Unassembled WGS sequence"/>
</dbReference>
<comment type="subcellular location">
    <subcellularLocation>
        <location evidence="1">Nucleus</location>
    </subcellularLocation>
</comment>
<dbReference type="PANTHER" id="PTHR10629:SF54">
    <property type="entry name" value="DNA METHYLTRANSFERASE DIM-2"/>
    <property type="match status" value="1"/>
</dbReference>
<evidence type="ECO:0000256" key="8">
    <source>
        <dbReference type="PROSITE-ProRule" id="PRU01016"/>
    </source>
</evidence>
<evidence type="ECO:0000256" key="4">
    <source>
        <dbReference type="ARBA" id="ARBA00022679"/>
    </source>
</evidence>
<dbReference type="GO" id="GO:0003682">
    <property type="term" value="F:chromatin binding"/>
    <property type="evidence" value="ECO:0007669"/>
    <property type="project" value="InterPro"/>
</dbReference>
<comment type="similarity">
    <text evidence="8">Belongs to the class I-like SAM-binding methyltransferase superfamily. C5-methyltransferase family.</text>
</comment>
<feature type="compositionally biased region" description="Polar residues" evidence="9">
    <location>
        <begin position="1"/>
        <end position="13"/>
    </location>
</feature>
<accession>A0A2S6CID2</accession>
<dbReference type="SUPFAM" id="SSF53335">
    <property type="entry name" value="S-adenosyl-L-methionine-dependent methyltransferases"/>
    <property type="match status" value="1"/>
</dbReference>
<keyword evidence="6" id="KW-0238">DNA-binding</keyword>
<dbReference type="Pfam" id="PF00145">
    <property type="entry name" value="DNA_methylase"/>
    <property type="match status" value="1"/>
</dbReference>
<dbReference type="EMBL" id="PNEN01000391">
    <property type="protein sequence ID" value="PPJ59471.1"/>
    <property type="molecule type" value="Genomic_DNA"/>
</dbReference>
<evidence type="ECO:0000313" key="12">
    <source>
        <dbReference type="Proteomes" id="UP000237631"/>
    </source>
</evidence>
<dbReference type="InterPro" id="IPR043151">
    <property type="entry name" value="BAH_sf"/>
</dbReference>
<dbReference type="GO" id="GO:0005634">
    <property type="term" value="C:nucleus"/>
    <property type="evidence" value="ECO:0007669"/>
    <property type="project" value="UniProtKB-SubCell"/>
</dbReference>
<evidence type="ECO:0000256" key="3">
    <source>
        <dbReference type="ARBA" id="ARBA00022603"/>
    </source>
</evidence>
<dbReference type="EC" id="2.1.1.37" evidence="2"/>
<dbReference type="InterPro" id="IPR001025">
    <property type="entry name" value="BAH_dom"/>
</dbReference>
<name>A0A2S6CID2_9PEZI</name>
<feature type="region of interest" description="Disordered" evidence="9">
    <location>
        <begin position="96"/>
        <end position="115"/>
    </location>
</feature>
<dbReference type="PROSITE" id="PS00094">
    <property type="entry name" value="C5_MTASE_1"/>
    <property type="match status" value="1"/>
</dbReference>
<dbReference type="GO" id="GO:0044027">
    <property type="term" value="P:negative regulation of gene expression via chromosomal CpG island methylation"/>
    <property type="evidence" value="ECO:0007669"/>
    <property type="project" value="TreeGrafter"/>
</dbReference>
<dbReference type="Gene3D" id="3.40.50.150">
    <property type="entry name" value="Vaccinia Virus protein VP39"/>
    <property type="match status" value="1"/>
</dbReference>
<dbReference type="Gene3D" id="3.90.120.10">
    <property type="entry name" value="DNA Methylase, subunit A, domain 2"/>
    <property type="match status" value="1"/>
</dbReference>
<feature type="active site" evidence="8">
    <location>
        <position position="845"/>
    </location>
</feature>
<dbReference type="InterPro" id="IPR029063">
    <property type="entry name" value="SAM-dependent_MTases_sf"/>
</dbReference>
<gene>
    <name evidence="11" type="ORF">CBER1_02424</name>
</gene>
<evidence type="ECO:0000256" key="6">
    <source>
        <dbReference type="ARBA" id="ARBA00023125"/>
    </source>
</evidence>
<keyword evidence="3 8" id="KW-0489">Methyltransferase</keyword>
<dbReference type="InterPro" id="IPR050390">
    <property type="entry name" value="C5-Methyltransferase"/>
</dbReference>
<dbReference type="PRINTS" id="PR00105">
    <property type="entry name" value="C5METTRFRASE"/>
</dbReference>
<evidence type="ECO:0000256" key="7">
    <source>
        <dbReference type="ARBA" id="ARBA00023242"/>
    </source>
</evidence>
<dbReference type="GO" id="GO:0032259">
    <property type="term" value="P:methylation"/>
    <property type="evidence" value="ECO:0007669"/>
    <property type="project" value="UniProtKB-KW"/>
</dbReference>
<reference evidence="12" key="1">
    <citation type="journal article" date="2017" name="bioRxiv">
        <title>Conservation of a gene cluster reveals novel cercosporin biosynthetic mechanisms and extends production to the genus Colletotrichum.</title>
        <authorList>
            <person name="de Jonge R."/>
            <person name="Ebert M.K."/>
            <person name="Huitt-Roehl C.R."/>
            <person name="Pal P."/>
            <person name="Suttle J.C."/>
            <person name="Spanner R.E."/>
            <person name="Neubauer J.D."/>
            <person name="Jurick W.M.II."/>
            <person name="Stott K.A."/>
            <person name="Secor G.A."/>
            <person name="Thomma B.P.H.J."/>
            <person name="Van de Peer Y."/>
            <person name="Townsend C.A."/>
            <person name="Bolton M.D."/>
        </authorList>
    </citation>
    <scope>NUCLEOTIDE SEQUENCE [LARGE SCALE GENOMIC DNA]</scope>
    <source>
        <strain evidence="12">CBS538.71</strain>
    </source>
</reference>
<dbReference type="STRING" id="357750.A0A2S6CID2"/>
<feature type="compositionally biased region" description="Polar residues" evidence="9">
    <location>
        <begin position="101"/>
        <end position="112"/>
    </location>
</feature>
<feature type="region of interest" description="Disordered" evidence="9">
    <location>
        <begin position="1"/>
        <end position="40"/>
    </location>
</feature>
<keyword evidence="12" id="KW-1185">Reference proteome</keyword>
<dbReference type="Pfam" id="PF25423">
    <property type="entry name" value="DUF7893"/>
    <property type="match status" value="1"/>
</dbReference>
<evidence type="ECO:0000256" key="1">
    <source>
        <dbReference type="ARBA" id="ARBA00004123"/>
    </source>
</evidence>
<proteinExistence type="inferred from homology"/>
<keyword evidence="7" id="KW-0539">Nucleus</keyword>
<dbReference type="GO" id="GO:0003886">
    <property type="term" value="F:DNA (cytosine-5-)-methyltransferase activity"/>
    <property type="evidence" value="ECO:0007669"/>
    <property type="project" value="UniProtKB-EC"/>
</dbReference>
<dbReference type="PROSITE" id="PS51038">
    <property type="entry name" value="BAH"/>
    <property type="match status" value="1"/>
</dbReference>
<evidence type="ECO:0000256" key="5">
    <source>
        <dbReference type="ARBA" id="ARBA00022691"/>
    </source>
</evidence>
<sequence length="1319" mass="149324">MPNITRSEWTSQELPVRSERDDVNSRVATRPAESPQKRSTSLILEMEDEEEEDEIALAVPMRQRKRRRLMRWNPEELRREAVRIVDGTLTPITDNEAKSGAWTSTSDAIGTSSEDDAHTIAPTTYRKATCEVSDDIVAKARARKLFVRPSTSAYPHWMYRDSQLKASKEHRAVASLQIAFHGAYPPTQEVRSEYTYFTLDDFTIYQLPGVAWHANELVTLEKLTMARKSEFLFAGTLSFGNRRTFVKDISFDVLTLEYGDDSRPWSDRVCIQSRIAKEQGFYYKLGQPALEYQRFYTPFLILAQFTDYFIEYMCEHENITIAHFRSGFWLWLQAAHSEDATFRAWHKRIRLLDFRTLVAVNVDFLWKECWDIDSQSAGTSEPTALCENPLWGETHPDRLKAIPTQPVNYAGKTVVTPFAYACFQTMYFADMLGMHTIIEDLREHVDSRKTSLGLTPLCHEELPAQELVETQPLGNLTDVWAGDVVVVPADKTGDWKLSTADFWYAYVQRIWTDRQGSRRLDVIWLYQPEDTTIGNAFYPYKQELFLSDNCGCGKQEALYLDDVEDLVGKANVSWFAENPSAQKGFFVRRTFRTVPELNQYDFVMLEKHHFCCCHQDNYIDRSIMTYEVGDAVLVDKEEDTLGRNCEPAIIVDFSNQRGRDYVLLRRLEYVVDAQRNSRARPNELITTDEEYLRPKDDIVRPCHIRTFDREQVATGTIPTPYDRDGTGDYFYIVRDSSVAESTFLNESWNPQARSSETKLTGLGIFCGGGTFDRGLEEGGAVQFRYAVDLAEKALYSYRANDPEPDRTAYYLGSVNEYLKSAMMSRNCNLVAQPGTVDVISAGSPCQGFSRMQRDQQSDRSRHNASMVASVISYVDLHAPRYLVLENVVAMTNNVKGLGEQNVFSQMIAALVGLGYQVQQFLMDAYYYGSSQGRSRVFIIATAPTCAVLEQPEYTHRRPAHLERRGNLGRCSNGKPFGSRREDAYTPFAQVSAQDSVMDLPAIHDGQPFLCPSHPDHRTATEETATNRTRMAVVPQRPFGMSLVQAAQAGLVRGEPLEFSYGKNQIKCGPGSKSFRRVFPDRPFPTILTRLSVGDGMNGQAVHWDQHRVLTIMECRRAQGYPDHEVLVGSATDRMKIVGNSVDRKVALVLGLAVRDSWLKSPPVDMVKVPVEPVLIDESALGMPPAGLVDAEGDHAELETDRTAISATPTSLPNECYDEAAAPADETPYQNNKTWSGVGDSPIDNRSVKMALNLSEHDLQSIRVGGFRRINELPQSTARYSLQGGHEDDDARHRTAIGRKRHREPERTNTNPAANKKILK</sequence>
<dbReference type="InterPro" id="IPR001525">
    <property type="entry name" value="C5_MeTfrase"/>
</dbReference>
<dbReference type="InterPro" id="IPR057215">
    <property type="entry name" value="DUF7893"/>
</dbReference>
<keyword evidence="5 8" id="KW-0949">S-adenosyl-L-methionine</keyword>
<keyword evidence="4 8" id="KW-0808">Transferase</keyword>
<dbReference type="Gene3D" id="2.30.30.490">
    <property type="match status" value="1"/>
</dbReference>
<dbReference type="PROSITE" id="PS51679">
    <property type="entry name" value="SAM_MT_C5"/>
    <property type="match status" value="1"/>
</dbReference>
<protein>
    <recommendedName>
        <fullName evidence="2">DNA (cytosine-5-)-methyltransferase</fullName>
        <ecNumber evidence="2">2.1.1.37</ecNumber>
    </recommendedName>
</protein>
<dbReference type="OrthoDB" id="5376140at2759"/>
<evidence type="ECO:0000313" key="11">
    <source>
        <dbReference type="EMBL" id="PPJ59471.1"/>
    </source>
</evidence>
<feature type="region of interest" description="Disordered" evidence="9">
    <location>
        <begin position="1279"/>
        <end position="1319"/>
    </location>
</feature>
<organism evidence="11 12">
    <name type="scientific">Cercospora berteroae</name>
    <dbReference type="NCBI Taxonomy" id="357750"/>
    <lineage>
        <taxon>Eukaryota</taxon>
        <taxon>Fungi</taxon>
        <taxon>Dikarya</taxon>
        <taxon>Ascomycota</taxon>
        <taxon>Pezizomycotina</taxon>
        <taxon>Dothideomycetes</taxon>
        <taxon>Dothideomycetidae</taxon>
        <taxon>Mycosphaerellales</taxon>
        <taxon>Mycosphaerellaceae</taxon>
        <taxon>Cercospora</taxon>
    </lineage>
</organism>
<dbReference type="PANTHER" id="PTHR10629">
    <property type="entry name" value="CYTOSINE-SPECIFIC METHYLTRANSFERASE"/>
    <property type="match status" value="1"/>
</dbReference>
<feature type="domain" description="BAH" evidence="10">
    <location>
        <begin position="477"/>
        <end position="602"/>
    </location>
</feature>
<evidence type="ECO:0000256" key="9">
    <source>
        <dbReference type="SAM" id="MobiDB-lite"/>
    </source>
</evidence>
<evidence type="ECO:0000256" key="2">
    <source>
        <dbReference type="ARBA" id="ARBA00011975"/>
    </source>
</evidence>
<evidence type="ECO:0000259" key="10">
    <source>
        <dbReference type="PROSITE" id="PS51038"/>
    </source>
</evidence>